<sequence length="331" mass="38254">MNEVPKTVGYPDFFVVGAQKSATTTLYQALSQHPAVFVPPIKEPNYFCSDISRQVLKLSATVKSRFSVVENKKQLESLLKCDVLTAHVLREDLYLDLFMAAKPGMLKGDFSVNYLYSEKAAAEIKKVCPTARIIAVLRNPVDRAYSQYAMSVMMGVENRDFSTAIREEMTEDSPMVNINSNGYLERGLYCKQLKRYFDEFPKEQILVIRFEDLIGKNQDTMSAICTFLGIPKIDFHITHEFAGKEARFARINFLLTRYSIKRFFGNWFPRKFKDKLKESYYISGVKQKMLDGDRNILCDWFREDVFELEKLLGHSYSSWSACENSSRHSQR</sequence>
<dbReference type="Proteomes" id="UP000001235">
    <property type="component" value="Chromosome"/>
</dbReference>
<dbReference type="Gene3D" id="3.40.50.300">
    <property type="entry name" value="P-loop containing nucleotide triphosphate hydrolases"/>
    <property type="match status" value="1"/>
</dbReference>
<dbReference type="PANTHER" id="PTHR10605:SF56">
    <property type="entry name" value="BIFUNCTIONAL HEPARAN SULFATE N-DEACETYLASE_N-SULFOTRANSFERASE"/>
    <property type="match status" value="1"/>
</dbReference>
<dbReference type="PANTHER" id="PTHR10605">
    <property type="entry name" value="HEPARAN SULFATE SULFOTRANSFERASE"/>
    <property type="match status" value="1"/>
</dbReference>
<keyword evidence="1 2" id="KW-0808">Transferase</keyword>
<dbReference type="eggNOG" id="COG4424">
    <property type="taxonomic scope" value="Bacteria"/>
</dbReference>
<dbReference type="EMBL" id="CP002159">
    <property type="protein sequence ID" value="ADL55312.1"/>
    <property type="molecule type" value="Genomic_DNA"/>
</dbReference>
<gene>
    <name evidence="2" type="ordered locus">Galf_1285</name>
</gene>
<proteinExistence type="predicted"/>
<evidence type="ECO:0000256" key="1">
    <source>
        <dbReference type="ARBA" id="ARBA00022679"/>
    </source>
</evidence>
<protein>
    <submittedName>
        <fullName evidence="2">Sulfotransferase</fullName>
    </submittedName>
</protein>
<dbReference type="InterPro" id="IPR027417">
    <property type="entry name" value="P-loop_NTPase"/>
</dbReference>
<evidence type="ECO:0000313" key="3">
    <source>
        <dbReference type="Proteomes" id="UP000001235"/>
    </source>
</evidence>
<evidence type="ECO:0000313" key="2">
    <source>
        <dbReference type="EMBL" id="ADL55312.1"/>
    </source>
</evidence>
<reference evidence="2 3" key="1">
    <citation type="submission" date="2010-08" db="EMBL/GenBank/DDBJ databases">
        <title>Complete sequence of Gallionella capsiferriformans ES-2.</title>
        <authorList>
            <consortium name="US DOE Joint Genome Institute"/>
            <person name="Lucas S."/>
            <person name="Copeland A."/>
            <person name="Lapidus A."/>
            <person name="Cheng J.-F."/>
            <person name="Bruce D."/>
            <person name="Goodwin L."/>
            <person name="Pitluck S."/>
            <person name="Chertkov O."/>
            <person name="Davenport K.W."/>
            <person name="Detter J.C."/>
            <person name="Han C."/>
            <person name="Tapia R."/>
            <person name="Land M."/>
            <person name="Hauser L."/>
            <person name="Chang Y.-J."/>
            <person name="Jeffries C."/>
            <person name="Kyrpides N."/>
            <person name="Ivanova N."/>
            <person name="Mikhailova N."/>
            <person name="Shelobolina E.S."/>
            <person name="Picardal F."/>
            <person name="Roden E."/>
            <person name="Emerson D."/>
            <person name="Woyke T."/>
        </authorList>
    </citation>
    <scope>NUCLEOTIDE SEQUENCE [LARGE SCALE GENOMIC DNA]</scope>
    <source>
        <strain evidence="2 3">ES-2</strain>
    </source>
</reference>
<accession>D9SFL5</accession>
<name>D9SFL5_GALCS</name>
<dbReference type="OrthoDB" id="9075305at2"/>
<dbReference type="KEGG" id="gca:Galf_1285"/>
<dbReference type="Pfam" id="PF13469">
    <property type="entry name" value="Sulfotransfer_3"/>
    <property type="match status" value="1"/>
</dbReference>
<dbReference type="HOGENOM" id="CLU_017703_1_0_4"/>
<dbReference type="STRING" id="395494.Galf_1285"/>
<dbReference type="GO" id="GO:0008146">
    <property type="term" value="F:sulfotransferase activity"/>
    <property type="evidence" value="ECO:0007669"/>
    <property type="project" value="InterPro"/>
</dbReference>
<dbReference type="SUPFAM" id="SSF52540">
    <property type="entry name" value="P-loop containing nucleoside triphosphate hydrolases"/>
    <property type="match status" value="1"/>
</dbReference>
<dbReference type="AlphaFoldDB" id="D9SFL5"/>
<organism evidence="2 3">
    <name type="scientific">Gallionella capsiferriformans (strain ES-2)</name>
    <name type="common">Gallionella ferruginea capsiferriformans (strain ES-2)</name>
    <dbReference type="NCBI Taxonomy" id="395494"/>
    <lineage>
        <taxon>Bacteria</taxon>
        <taxon>Pseudomonadati</taxon>
        <taxon>Pseudomonadota</taxon>
        <taxon>Betaproteobacteria</taxon>
        <taxon>Nitrosomonadales</taxon>
        <taxon>Gallionellaceae</taxon>
        <taxon>Gallionella</taxon>
    </lineage>
</organism>
<dbReference type="InterPro" id="IPR037359">
    <property type="entry name" value="NST/OST"/>
</dbReference>
<dbReference type="RefSeq" id="WP_013293251.1">
    <property type="nucleotide sequence ID" value="NC_014394.1"/>
</dbReference>
<keyword evidence="3" id="KW-1185">Reference proteome</keyword>